<feature type="active site" description="Proton donor/acceptor" evidence="5">
    <location>
        <position position="193"/>
    </location>
</feature>
<dbReference type="GO" id="GO:0006465">
    <property type="term" value="P:signal peptide processing"/>
    <property type="evidence" value="ECO:0007669"/>
    <property type="project" value="InterPro"/>
</dbReference>
<sequence length="634" mass="66594">MSFVGKVWKVLVGVKDGLVLLFMLLFFLAVFAILSARPNPGQVRDGALLIDLGGVIVEEKTALDPVQALLARSAPMAETRARDVVRALDAAAGDARIKAVVIDMTTFLGGGQVHLKDIGEAMDRVRQAKKPVFTYALGYADDHMLIAAHASEVWMDPQGMAVIAGPGGNNLYYAGLLEKLSVKARIYRVGAFKSAVEPYSRSDMSEEARANAAGLYGAMWEEYKANVTKARPKLQLARVTGDPLAWIQSSGGDMAKAAVGAGMVDKLGDYAQFGARVAQVAGEDPWDKTPGKFASSELEPFLADLGAIRQGKAIGVVTIAGEIVDGEAGPGTAGGTRIADLLDAALAQDLAALVVRVDSPGGSVTASEEIRRAVQRHRDRKIPVAVSFANVAASGGYWVATSSDRIFAEPDTITGSIGVFAVIPTFEDAAAKLGVTSDGYRTTELSGQPDFLGGFTPAMDALLQNSINGTYSRFLGRVSASRRMPLARVEEVAQGQVWDGGTARQIGLVDEFGGLTEALGWAAAKAGVKDGEWHPVFLGESDGNYDSLIRRMVTGGSQARTAAGGGDIFALLGRRSEHLGARISADALRLLGARGAQALCTDCPITGTPVAPAPRPGDDRAEGMIALLAWLAKL</sequence>
<dbReference type="PIRSF" id="PIRSF001217">
    <property type="entry name" value="Protease_4_SppA"/>
    <property type="match status" value="1"/>
</dbReference>
<keyword evidence="2" id="KW-0645">Protease</keyword>
<organism evidence="7 8">
    <name type="scientific">Erythrobacter neustonensis</name>
    <dbReference type="NCBI Taxonomy" id="1112"/>
    <lineage>
        <taxon>Bacteria</taxon>
        <taxon>Pseudomonadati</taxon>
        <taxon>Pseudomonadota</taxon>
        <taxon>Alphaproteobacteria</taxon>
        <taxon>Sphingomonadales</taxon>
        <taxon>Erythrobacteraceae</taxon>
        <taxon>Erythrobacter/Porphyrobacter group</taxon>
        <taxon>Erythrobacter</taxon>
    </lineage>
</organism>
<dbReference type="InterPro" id="IPR004634">
    <property type="entry name" value="Pept_S49_pIV"/>
</dbReference>
<dbReference type="OrthoDB" id="9764363at2"/>
<evidence type="ECO:0000313" key="8">
    <source>
        <dbReference type="Proteomes" id="UP000078263"/>
    </source>
</evidence>
<evidence type="ECO:0000256" key="3">
    <source>
        <dbReference type="ARBA" id="ARBA00022801"/>
    </source>
</evidence>
<dbReference type="InterPro" id="IPR002142">
    <property type="entry name" value="Peptidase_S49"/>
</dbReference>
<dbReference type="InterPro" id="IPR047217">
    <property type="entry name" value="S49_SppA_67K_type_N"/>
</dbReference>
<dbReference type="NCBIfam" id="TIGR00705">
    <property type="entry name" value="SppA_67K"/>
    <property type="match status" value="1"/>
</dbReference>
<comment type="similarity">
    <text evidence="1">Belongs to the peptidase S49 family.</text>
</comment>
<evidence type="ECO:0000256" key="4">
    <source>
        <dbReference type="ARBA" id="ARBA00022825"/>
    </source>
</evidence>
<dbReference type="PANTHER" id="PTHR33209">
    <property type="entry name" value="PROTEASE 4"/>
    <property type="match status" value="1"/>
</dbReference>
<dbReference type="KEGG" id="pns:A9D12_01960"/>
<feature type="domain" description="Peptidase S49" evidence="6">
    <location>
        <begin position="126"/>
        <end position="279"/>
    </location>
</feature>
<dbReference type="AlphaFoldDB" id="A0A192D1R4"/>
<dbReference type="CDD" id="cd07018">
    <property type="entry name" value="S49_SppA_67K_type"/>
    <property type="match status" value="1"/>
</dbReference>
<dbReference type="Proteomes" id="UP000078263">
    <property type="component" value="Chromosome"/>
</dbReference>
<evidence type="ECO:0000256" key="5">
    <source>
        <dbReference type="PIRSR" id="PIRSR001217-1"/>
    </source>
</evidence>
<keyword evidence="4" id="KW-0720">Serine protease</keyword>
<proteinExistence type="inferred from homology"/>
<dbReference type="Pfam" id="PF01343">
    <property type="entry name" value="Peptidase_S49"/>
    <property type="match status" value="2"/>
</dbReference>
<evidence type="ECO:0000313" key="7">
    <source>
        <dbReference type="EMBL" id="ANK11911.1"/>
    </source>
</evidence>
<feature type="active site" description="Nucleophile" evidence="5">
    <location>
        <position position="394"/>
    </location>
</feature>
<protein>
    <submittedName>
        <fullName evidence="7">Signal peptide peptidase SppA</fullName>
    </submittedName>
</protein>
<name>A0A192D1R4_9SPHN</name>
<dbReference type="PANTHER" id="PTHR33209:SF1">
    <property type="entry name" value="PEPTIDASE S49 DOMAIN-CONTAINING PROTEIN"/>
    <property type="match status" value="1"/>
</dbReference>
<accession>A0A192D1R4</accession>
<dbReference type="Gene3D" id="3.90.226.10">
    <property type="entry name" value="2-enoyl-CoA Hydratase, Chain A, domain 1"/>
    <property type="match status" value="2"/>
</dbReference>
<dbReference type="EMBL" id="CP016033">
    <property type="protein sequence ID" value="ANK11911.1"/>
    <property type="molecule type" value="Genomic_DNA"/>
</dbReference>
<keyword evidence="3" id="KW-0378">Hydrolase</keyword>
<evidence type="ECO:0000256" key="2">
    <source>
        <dbReference type="ARBA" id="ARBA00022670"/>
    </source>
</evidence>
<dbReference type="STRING" id="1112.A9D12_01960"/>
<keyword evidence="8" id="KW-1185">Reference proteome</keyword>
<dbReference type="Gene3D" id="6.20.330.10">
    <property type="match status" value="1"/>
</dbReference>
<dbReference type="CDD" id="cd07023">
    <property type="entry name" value="S49_Sppa_N_C"/>
    <property type="match status" value="1"/>
</dbReference>
<dbReference type="InterPro" id="IPR029045">
    <property type="entry name" value="ClpP/crotonase-like_dom_sf"/>
</dbReference>
<evidence type="ECO:0000256" key="1">
    <source>
        <dbReference type="ARBA" id="ARBA00008683"/>
    </source>
</evidence>
<reference evidence="7 8" key="1">
    <citation type="submission" date="2016-05" db="EMBL/GenBank/DDBJ databases">
        <title>Compelete Genome Sequence of Bacteriochlorophyll-Synthesizing Bacterium Porphyrobacter neustonensis DSM 9434.</title>
        <authorList>
            <person name="Shi X.-L."/>
            <person name="Wu Y.-H."/>
            <person name="Cheng H."/>
            <person name="Xu L."/>
            <person name="Zhang X.-Q."/>
            <person name="Wang C.-S."/>
            <person name="Xu X.-W."/>
        </authorList>
    </citation>
    <scope>NUCLEOTIDE SEQUENCE [LARGE SCALE GENOMIC DNA]</scope>
    <source>
        <strain evidence="7 8">DSM 9434</strain>
    </source>
</reference>
<dbReference type="GO" id="GO:0016020">
    <property type="term" value="C:membrane"/>
    <property type="evidence" value="ECO:0007669"/>
    <property type="project" value="InterPro"/>
</dbReference>
<dbReference type="InterPro" id="IPR047272">
    <property type="entry name" value="S49_SppA_C"/>
</dbReference>
<feature type="domain" description="Peptidase S49" evidence="6">
    <location>
        <begin position="377"/>
        <end position="529"/>
    </location>
</feature>
<dbReference type="SUPFAM" id="SSF52096">
    <property type="entry name" value="ClpP/crotonase"/>
    <property type="match status" value="2"/>
</dbReference>
<dbReference type="GO" id="GO:0008236">
    <property type="term" value="F:serine-type peptidase activity"/>
    <property type="evidence" value="ECO:0007669"/>
    <property type="project" value="UniProtKB-KW"/>
</dbReference>
<dbReference type="RefSeq" id="WP_068349300.1">
    <property type="nucleotide sequence ID" value="NZ_CP016033.1"/>
</dbReference>
<evidence type="ECO:0000259" key="6">
    <source>
        <dbReference type="Pfam" id="PF01343"/>
    </source>
</evidence>
<gene>
    <name evidence="7" type="ORF">A9D12_01960</name>
</gene>